<keyword evidence="2" id="KW-0812">Transmembrane</keyword>
<gene>
    <name evidence="7" type="ORF">QU481_12685</name>
</gene>
<dbReference type="Gene3D" id="3.30.1150.10">
    <property type="match status" value="1"/>
</dbReference>
<dbReference type="NCBIfam" id="TIGR01352">
    <property type="entry name" value="tonB_Cterm"/>
    <property type="match status" value="1"/>
</dbReference>
<evidence type="ECO:0000259" key="6">
    <source>
        <dbReference type="Pfam" id="PF03544"/>
    </source>
</evidence>
<organism evidence="7 8">
    <name type="scientific">Crenobacter oryzisoli</name>
    <dbReference type="NCBI Taxonomy" id="3056844"/>
    <lineage>
        <taxon>Bacteria</taxon>
        <taxon>Pseudomonadati</taxon>
        <taxon>Pseudomonadota</taxon>
        <taxon>Betaproteobacteria</taxon>
        <taxon>Neisseriales</taxon>
        <taxon>Neisseriaceae</taxon>
        <taxon>Crenobacter</taxon>
    </lineage>
</organism>
<dbReference type="Proteomes" id="UP001168540">
    <property type="component" value="Unassembled WGS sequence"/>
</dbReference>
<keyword evidence="8" id="KW-1185">Reference proteome</keyword>
<evidence type="ECO:0000256" key="3">
    <source>
        <dbReference type="ARBA" id="ARBA00022989"/>
    </source>
</evidence>
<dbReference type="InterPro" id="IPR006260">
    <property type="entry name" value="TonB/TolA_C"/>
</dbReference>
<dbReference type="SUPFAM" id="SSF74653">
    <property type="entry name" value="TolA/TonB C-terminal domain"/>
    <property type="match status" value="1"/>
</dbReference>
<evidence type="ECO:0000256" key="1">
    <source>
        <dbReference type="ARBA" id="ARBA00004167"/>
    </source>
</evidence>
<evidence type="ECO:0000256" key="2">
    <source>
        <dbReference type="ARBA" id="ARBA00022692"/>
    </source>
</evidence>
<feature type="domain" description="TonB C-terminal" evidence="6">
    <location>
        <begin position="206"/>
        <end position="280"/>
    </location>
</feature>
<keyword evidence="4" id="KW-0472">Membrane</keyword>
<comment type="caution">
    <text evidence="7">The sequence shown here is derived from an EMBL/GenBank/DDBJ whole genome shotgun (WGS) entry which is preliminary data.</text>
</comment>
<dbReference type="Pfam" id="PF03544">
    <property type="entry name" value="TonB_C"/>
    <property type="match status" value="1"/>
</dbReference>
<accession>A0ABT7XPN6</accession>
<feature type="region of interest" description="Disordered" evidence="5">
    <location>
        <begin position="82"/>
        <end position="170"/>
    </location>
</feature>
<evidence type="ECO:0000256" key="5">
    <source>
        <dbReference type="SAM" id="MobiDB-lite"/>
    </source>
</evidence>
<evidence type="ECO:0000313" key="8">
    <source>
        <dbReference type="Proteomes" id="UP001168540"/>
    </source>
</evidence>
<evidence type="ECO:0000313" key="7">
    <source>
        <dbReference type="EMBL" id="MDN0075741.1"/>
    </source>
</evidence>
<keyword evidence="3" id="KW-1133">Transmembrane helix</keyword>
<reference evidence="7" key="1">
    <citation type="submission" date="2023-06" db="EMBL/GenBank/DDBJ databases">
        <authorList>
            <person name="Zhang S."/>
        </authorList>
    </citation>
    <scope>NUCLEOTIDE SEQUENCE</scope>
    <source>
        <strain evidence="7">SG2303</strain>
    </source>
</reference>
<evidence type="ECO:0000256" key="4">
    <source>
        <dbReference type="ARBA" id="ARBA00023136"/>
    </source>
</evidence>
<name>A0ABT7XPN6_9NEIS</name>
<proteinExistence type="predicted"/>
<sequence>MSNQVFSSHFPTPWRPLAVMLLASLAVHMLLLVMRPLSWQPSLPPPPARLSVTLASPMPKSAPPAEQVVPPAAAVPPPVISHRLPAQPSRKVPVHHVAPPKPAPSRLDTPPATPNLPRPARHARPAQAEPDSPAPTGSGHFSAQSLLAQGRNAARALDGSDDDSATDSSSNGARQLLVYGRSATGVEWKSYVEAWRLKMERLGTLNYPEVARDQEASLELAVVIDSSGALRSVKLRRGSGQPAINQAAIDLVKMAAPFAPFPAQLAARANALEIVRRWNFTRDNRFAGG</sequence>
<dbReference type="EMBL" id="JAUEDK010000021">
    <property type="protein sequence ID" value="MDN0075741.1"/>
    <property type="molecule type" value="Genomic_DNA"/>
</dbReference>
<protein>
    <submittedName>
        <fullName evidence="7">TonB family protein</fullName>
    </submittedName>
</protein>
<comment type="subcellular location">
    <subcellularLocation>
        <location evidence="1">Membrane</location>
        <topology evidence="1">Single-pass membrane protein</topology>
    </subcellularLocation>
</comment>
<dbReference type="RefSeq" id="WP_289830382.1">
    <property type="nucleotide sequence ID" value="NZ_JAUEDK010000021.1"/>
</dbReference>
<dbReference type="InterPro" id="IPR037682">
    <property type="entry name" value="TonB_C"/>
</dbReference>